<proteinExistence type="predicted"/>
<feature type="signal peptide" evidence="1">
    <location>
        <begin position="1"/>
        <end position="18"/>
    </location>
</feature>
<protein>
    <submittedName>
        <fullName evidence="2">Uncharacterized protein</fullName>
    </submittedName>
</protein>
<name>A0A545TCH5_9GAMM</name>
<comment type="caution">
    <text evidence="2">The sequence shown here is derived from an EMBL/GenBank/DDBJ whole genome shotgun (WGS) entry which is preliminary data.</text>
</comment>
<evidence type="ECO:0000313" key="3">
    <source>
        <dbReference type="Proteomes" id="UP000317839"/>
    </source>
</evidence>
<keyword evidence="1" id="KW-0732">Signal</keyword>
<reference evidence="2 3" key="1">
    <citation type="submission" date="2019-06" db="EMBL/GenBank/DDBJ databases">
        <title>Draft genome of Aliikangiella marina GYP-15.</title>
        <authorList>
            <person name="Wang G."/>
        </authorList>
    </citation>
    <scope>NUCLEOTIDE SEQUENCE [LARGE SCALE GENOMIC DNA]</scope>
    <source>
        <strain evidence="2 3">GYP-15</strain>
    </source>
</reference>
<feature type="chain" id="PRO_5022181321" evidence="1">
    <location>
        <begin position="19"/>
        <end position="109"/>
    </location>
</feature>
<accession>A0A545TCH5</accession>
<evidence type="ECO:0000256" key="1">
    <source>
        <dbReference type="SAM" id="SignalP"/>
    </source>
</evidence>
<dbReference type="AlphaFoldDB" id="A0A545TCH5"/>
<organism evidence="2 3">
    <name type="scientific">Aliikangiella marina</name>
    <dbReference type="NCBI Taxonomy" id="1712262"/>
    <lineage>
        <taxon>Bacteria</taxon>
        <taxon>Pseudomonadati</taxon>
        <taxon>Pseudomonadota</taxon>
        <taxon>Gammaproteobacteria</taxon>
        <taxon>Oceanospirillales</taxon>
        <taxon>Pleioneaceae</taxon>
        <taxon>Aliikangiella</taxon>
    </lineage>
</organism>
<dbReference type="RefSeq" id="WP_142941540.1">
    <property type="nucleotide sequence ID" value="NZ_VIKR01000002.1"/>
</dbReference>
<keyword evidence="3" id="KW-1185">Reference proteome</keyword>
<gene>
    <name evidence="2" type="ORF">FLL45_08155</name>
</gene>
<dbReference type="OrthoDB" id="8912437at2"/>
<sequence>MKKLIYIVLILTSSKLIASEQIPSTKILSLAVYDSYAVVRLATPGQNAENCSHSAAGNWAAISFDSNKNKEMYSAILSARIADKSIGFGLNGCRNWGTATVPSIYRVDL</sequence>
<dbReference type="EMBL" id="VIKR01000002">
    <property type="protein sequence ID" value="TQV74922.1"/>
    <property type="molecule type" value="Genomic_DNA"/>
</dbReference>
<dbReference type="Proteomes" id="UP000317839">
    <property type="component" value="Unassembled WGS sequence"/>
</dbReference>
<evidence type="ECO:0000313" key="2">
    <source>
        <dbReference type="EMBL" id="TQV74922.1"/>
    </source>
</evidence>